<evidence type="ECO:0000313" key="2">
    <source>
        <dbReference type="Proteomes" id="UP000465812"/>
    </source>
</evidence>
<dbReference type="Gene3D" id="3.40.50.300">
    <property type="entry name" value="P-loop containing nucleotide triphosphate hydrolases"/>
    <property type="match status" value="1"/>
</dbReference>
<name>A0ABM7JM71_MYCNT</name>
<dbReference type="SUPFAM" id="SSF52540">
    <property type="entry name" value="P-loop containing nucleoside triphosphate hydrolases"/>
    <property type="match status" value="1"/>
</dbReference>
<dbReference type="EMBL" id="AP022590">
    <property type="protein sequence ID" value="BBY36605.1"/>
    <property type="molecule type" value="Genomic_DNA"/>
</dbReference>
<keyword evidence="2" id="KW-1185">Reference proteome</keyword>
<accession>A0ABM7JM71</accession>
<proteinExistence type="predicted"/>
<gene>
    <name evidence="1" type="ORF">MMAN_07390</name>
</gene>
<evidence type="ECO:0000313" key="1">
    <source>
        <dbReference type="EMBL" id="BBY36605.1"/>
    </source>
</evidence>
<sequence length="347" mass="38330">MGFAMTPAPTTKSADSVATGGDFPAPAARSRCEVRPVALFVMGMARSGTSALTRVLSLCGSTLPAGMCGADGNNPRGYWEPRAAIMLNETILRRHDSNWYDPTMRLQEECAFGAGEKAACIAEIGAYLGTLPAAPLVVIKEPRITALSELWFEAARQVGFDVAAVIAVRHPQEVIASAAKYVQTSPELSSALWLKYNLLAERHTRGIPRVFVDYANLLDDWHREMKRIATTLEIDLDTAEEGAIEEFLTPDLRRQRSCGPVADHFGTDWISAVYEALRGAAQDDPLNASTLDRVFESYQASERDFRLAFTEFHSRTNSVVRRVFRPFLVKPILEIAAMVHRRRGAWA</sequence>
<dbReference type="InterPro" id="IPR027417">
    <property type="entry name" value="P-loop_NTPase"/>
</dbReference>
<protein>
    <recommendedName>
        <fullName evidence="3">Sulfotransferase family protein</fullName>
    </recommendedName>
</protein>
<dbReference type="Proteomes" id="UP000465812">
    <property type="component" value="Chromosome"/>
</dbReference>
<reference evidence="1 2" key="1">
    <citation type="journal article" date="2019" name="Emerg. Microbes Infect.">
        <title>Comprehensive subspecies identification of 175 nontuberculous mycobacteria species based on 7547 genomic profiles.</title>
        <authorList>
            <person name="Matsumoto Y."/>
            <person name="Kinjo T."/>
            <person name="Motooka D."/>
            <person name="Nabeya D."/>
            <person name="Jung N."/>
            <person name="Uechi K."/>
            <person name="Horii T."/>
            <person name="Iida T."/>
            <person name="Fujita J."/>
            <person name="Nakamura S."/>
        </authorList>
    </citation>
    <scope>NUCLEOTIDE SEQUENCE [LARGE SCALE GENOMIC DNA]</scope>
    <source>
        <strain evidence="1 2">JCM 18113</strain>
    </source>
</reference>
<evidence type="ECO:0008006" key="3">
    <source>
        <dbReference type="Google" id="ProtNLM"/>
    </source>
</evidence>
<organism evidence="1 2">
    <name type="scientific">Mycobacterium mantenii</name>
    <dbReference type="NCBI Taxonomy" id="560555"/>
    <lineage>
        <taxon>Bacteria</taxon>
        <taxon>Bacillati</taxon>
        <taxon>Actinomycetota</taxon>
        <taxon>Actinomycetes</taxon>
        <taxon>Mycobacteriales</taxon>
        <taxon>Mycobacteriaceae</taxon>
        <taxon>Mycobacterium</taxon>
        <taxon>Mycobacterium avium complex (MAC)</taxon>
    </lineage>
</organism>